<proteinExistence type="inferred from homology"/>
<evidence type="ECO:0000256" key="2">
    <source>
        <dbReference type="ARBA" id="ARBA00010961"/>
    </source>
</evidence>
<evidence type="ECO:0000256" key="3">
    <source>
        <dbReference type="ARBA" id="ARBA00022578"/>
    </source>
</evidence>
<evidence type="ECO:0000313" key="8">
    <source>
        <dbReference type="Proteomes" id="UP000317303"/>
    </source>
</evidence>
<dbReference type="InterPro" id="IPR001207">
    <property type="entry name" value="Transposase_mutator"/>
</dbReference>
<keyword evidence="6" id="KW-0814">Transposable element</keyword>
<dbReference type="GO" id="GO:0003677">
    <property type="term" value="F:DNA binding"/>
    <property type="evidence" value="ECO:0007669"/>
    <property type="project" value="UniProtKB-UniRule"/>
</dbReference>
<dbReference type="Pfam" id="PF00872">
    <property type="entry name" value="Transposase_mut"/>
    <property type="match status" value="1"/>
</dbReference>
<evidence type="ECO:0000313" key="7">
    <source>
        <dbReference type="EMBL" id="TWH18670.1"/>
    </source>
</evidence>
<evidence type="ECO:0000256" key="6">
    <source>
        <dbReference type="RuleBase" id="RU365089"/>
    </source>
</evidence>
<name>A0A660C556_9PSEU</name>
<dbReference type="GO" id="GO:0006313">
    <property type="term" value="P:DNA transposition"/>
    <property type="evidence" value="ECO:0007669"/>
    <property type="project" value="UniProtKB-UniRule"/>
</dbReference>
<comment type="caution">
    <text evidence="7">The sequence shown here is derived from an EMBL/GenBank/DDBJ whole genome shotgun (WGS) entry which is preliminary data.</text>
</comment>
<gene>
    <name evidence="7" type="ORF">JD82_00491</name>
</gene>
<dbReference type="PANTHER" id="PTHR33217">
    <property type="entry name" value="TRANSPOSASE FOR INSERTION SEQUENCE ELEMENT IS1081"/>
    <property type="match status" value="1"/>
</dbReference>
<dbReference type="GO" id="GO:0004803">
    <property type="term" value="F:transposase activity"/>
    <property type="evidence" value="ECO:0007669"/>
    <property type="project" value="UniProtKB-UniRule"/>
</dbReference>
<reference evidence="7 8" key="1">
    <citation type="submission" date="2019-07" db="EMBL/GenBank/DDBJ databases">
        <title>R&amp;d 2014.</title>
        <authorList>
            <person name="Klenk H.-P."/>
        </authorList>
    </citation>
    <scope>NUCLEOTIDE SEQUENCE [LARGE SCALE GENOMIC DNA]</scope>
    <source>
        <strain evidence="7 8">DSM 43194</strain>
    </source>
</reference>
<comment type="similarity">
    <text evidence="2 6">Belongs to the transposase mutator family.</text>
</comment>
<dbReference type="AlphaFoldDB" id="A0A660C556"/>
<organism evidence="7 8">
    <name type="scientific">Prauserella rugosa</name>
    <dbReference type="NCBI Taxonomy" id="43354"/>
    <lineage>
        <taxon>Bacteria</taxon>
        <taxon>Bacillati</taxon>
        <taxon>Actinomycetota</taxon>
        <taxon>Actinomycetes</taxon>
        <taxon>Pseudonocardiales</taxon>
        <taxon>Pseudonocardiaceae</taxon>
        <taxon>Prauserella</taxon>
    </lineage>
</organism>
<comment type="function">
    <text evidence="1 6">Required for the transposition of the insertion element.</text>
</comment>
<protein>
    <recommendedName>
        <fullName evidence="6">Mutator family transposase</fullName>
    </recommendedName>
</protein>
<dbReference type="NCBIfam" id="NF033543">
    <property type="entry name" value="transpos_IS256"/>
    <property type="match status" value="1"/>
</dbReference>
<keyword evidence="4 6" id="KW-0238">DNA-binding</keyword>
<dbReference type="PANTHER" id="PTHR33217:SF8">
    <property type="entry name" value="MUTATOR FAMILY TRANSPOSASE"/>
    <property type="match status" value="1"/>
</dbReference>
<dbReference type="Proteomes" id="UP000317303">
    <property type="component" value="Unassembled WGS sequence"/>
</dbReference>
<keyword evidence="3 6" id="KW-0815">Transposition</keyword>
<keyword evidence="8" id="KW-1185">Reference proteome</keyword>
<keyword evidence="5 6" id="KW-0233">DNA recombination</keyword>
<accession>A0A660C556</accession>
<sequence>MVANKDVASASAAEQAGGDGVDVRVAQELIEKAREDGVSLVGPNGLLRQVTKTVLESALNAELDEHLGYEKGDLQGKFGSNERNGTSSKTVRTDVGEVLLDVPRDREGTFTPQIVPKYARRVDGFDDTIISLYAKGLTTGVIQAHLSDIYDADVSRDLTSKITDKVVEDLNSWQSRPLDRVYPVVLIDALHVKIRDGAVANRPIYIAVGITLSGERDVLGMWVGTGSEGAKGWLNHLSDLKNRGVEDILIVACDGLKGLPDAISALWPQAEVQLCVVHLVRASLRYASKKYWPAITKQLKLIYTSPTVDAADVEFTSFCAEWEDRYPAMVRLWRTNWEQFIPFLSYPPELRKIIYTTNAIESLNSRFRQATRRRGHFPNEQAALRACLSWFVGVV</sequence>
<evidence type="ECO:0000256" key="5">
    <source>
        <dbReference type="ARBA" id="ARBA00023172"/>
    </source>
</evidence>
<evidence type="ECO:0000256" key="1">
    <source>
        <dbReference type="ARBA" id="ARBA00002190"/>
    </source>
</evidence>
<dbReference type="EMBL" id="VLJV01000001">
    <property type="protein sequence ID" value="TWH18670.1"/>
    <property type="molecule type" value="Genomic_DNA"/>
</dbReference>
<evidence type="ECO:0000256" key="4">
    <source>
        <dbReference type="ARBA" id="ARBA00023125"/>
    </source>
</evidence>